<dbReference type="RefSeq" id="WP_181554231.1">
    <property type="nucleotide sequence ID" value="NZ_JACDUT010000001.1"/>
</dbReference>
<gene>
    <name evidence="2" type="ORF">HNR31_000016</name>
</gene>
<evidence type="ECO:0000256" key="1">
    <source>
        <dbReference type="SAM" id="Phobius"/>
    </source>
</evidence>
<dbReference type="GO" id="GO:0022857">
    <property type="term" value="F:transmembrane transporter activity"/>
    <property type="evidence" value="ECO:0007669"/>
    <property type="project" value="InterPro"/>
</dbReference>
<keyword evidence="1" id="KW-0812">Transmembrane</keyword>
<dbReference type="Gene3D" id="1.10.1760.20">
    <property type="match status" value="1"/>
</dbReference>
<accession>A0A7W0BYP2</accession>
<keyword evidence="3" id="KW-1185">Reference proteome</keyword>
<proteinExistence type="predicted"/>
<evidence type="ECO:0000313" key="3">
    <source>
        <dbReference type="Proteomes" id="UP000523087"/>
    </source>
</evidence>
<feature type="transmembrane region" description="Helical" evidence="1">
    <location>
        <begin position="99"/>
        <end position="121"/>
    </location>
</feature>
<dbReference type="AlphaFoldDB" id="A0A7W0BYP2"/>
<reference evidence="2 3" key="1">
    <citation type="submission" date="2020-07" db="EMBL/GenBank/DDBJ databases">
        <title>Genomic Encyclopedia of Type Strains, Phase IV (KMG-IV): sequencing the most valuable type-strain genomes for metagenomic binning, comparative biology and taxonomic classification.</title>
        <authorList>
            <person name="Goeker M."/>
        </authorList>
    </citation>
    <scope>NUCLEOTIDE SEQUENCE [LARGE SCALE GENOMIC DNA]</scope>
    <source>
        <strain evidence="2 3">DSM 15730</strain>
    </source>
</reference>
<organism evidence="2 3">
    <name type="scientific">Thermaerobacillus caldiproteolyticus</name>
    <dbReference type="NCBI Taxonomy" id="247480"/>
    <lineage>
        <taxon>Bacteria</taxon>
        <taxon>Bacillati</taxon>
        <taxon>Bacillota</taxon>
        <taxon>Bacilli</taxon>
        <taxon>Bacillales</taxon>
        <taxon>Anoxybacillaceae</taxon>
        <taxon>Thermaerobacillus</taxon>
    </lineage>
</organism>
<dbReference type="EMBL" id="JACDUT010000001">
    <property type="protein sequence ID" value="MBA2873264.1"/>
    <property type="molecule type" value="Genomic_DNA"/>
</dbReference>
<evidence type="ECO:0000313" key="2">
    <source>
        <dbReference type="EMBL" id="MBA2873264.1"/>
    </source>
</evidence>
<feature type="transmembrane region" description="Helical" evidence="1">
    <location>
        <begin position="67"/>
        <end position="92"/>
    </location>
</feature>
<name>A0A7W0BYP2_9BACL</name>
<feature type="transmembrane region" description="Helical" evidence="1">
    <location>
        <begin position="127"/>
        <end position="151"/>
    </location>
</feature>
<comment type="caution">
    <text evidence="2">The sequence shown here is derived from an EMBL/GenBank/DDBJ whole genome shotgun (WGS) entry which is preliminary data.</text>
</comment>
<sequence>MRDIKKFTAVILFVSLSVIGSLLKLPTGLGSVALDSAPALVAAALFGRNSGALVAAVGHLSSAFFAGFPLGVFHLFVAIEMGLLVYGFGWLFQHHWKKAAYIFFFIGNAFLAPLPFIFFMGSAFVMALFPSLIMGTMANVLVSFAVIPSLVKLPMIDSRKMPHA</sequence>
<keyword evidence="1" id="KW-0472">Membrane</keyword>
<keyword evidence="1" id="KW-1133">Transmembrane helix</keyword>
<protein>
    <submittedName>
        <fullName evidence="2">Putative membrane protein</fullName>
    </submittedName>
</protein>
<dbReference type="Proteomes" id="UP000523087">
    <property type="component" value="Unassembled WGS sequence"/>
</dbReference>